<feature type="binding site" evidence="1">
    <location>
        <position position="107"/>
    </location>
    <ligand>
        <name>Mg(2+)</name>
        <dbReference type="ChEBI" id="CHEBI:18420"/>
        <label>1</label>
        <note>catalytic</note>
    </ligand>
</feature>
<proteinExistence type="predicted"/>
<keyword evidence="1" id="KW-0460">Magnesium</keyword>
<reference evidence="3 4" key="1">
    <citation type="submission" date="2020-05" db="EMBL/GenBank/DDBJ databases">
        <title>Nakamurella sp. DB0629 isolated from air conditioner.</title>
        <authorList>
            <person name="Kim D.H."/>
            <person name="Kim D.-U."/>
        </authorList>
    </citation>
    <scope>NUCLEOTIDE SEQUENCE [LARGE SCALE GENOMIC DNA]</scope>
    <source>
        <strain evidence="3 4">DB0629</strain>
    </source>
</reference>
<keyword evidence="4" id="KW-1185">Reference proteome</keyword>
<dbReference type="GO" id="GO:0006020">
    <property type="term" value="P:inositol metabolic process"/>
    <property type="evidence" value="ECO:0007669"/>
    <property type="project" value="TreeGrafter"/>
</dbReference>
<comment type="cofactor">
    <cofactor evidence="1">
        <name>Mg(2+)</name>
        <dbReference type="ChEBI" id="CHEBI:18420"/>
    </cofactor>
</comment>
<evidence type="ECO:0000313" key="4">
    <source>
        <dbReference type="Proteomes" id="UP000562984"/>
    </source>
</evidence>
<evidence type="ECO:0000256" key="2">
    <source>
        <dbReference type="SAM" id="MobiDB-lite"/>
    </source>
</evidence>
<feature type="compositionally biased region" description="Low complexity" evidence="2">
    <location>
        <begin position="1"/>
        <end position="17"/>
    </location>
</feature>
<sequence length="294" mass="30432">MSTAGTTGPSGTTGTTADPARWDPAQATELLLALSADAARRIATHRAETVTTKAHAADLVTELDTGIERSVRAAVLDAFPDQHFIGEEDGSSGAADARVVWYCDPVDGTTNYANDLGWSSFSLAAADASGPLIGAVAHPTRREILLAVRGQGAHRYLLDADHAVTGEPKPVHALTTDSLGGTVFTTELLAHQPWHGLFPMMQSLADVACTCRIMGSSALTLLQVGAGRAAGATIASWSPIDNIAAVLIGVEAGAVCLDEQGNATTGPDDGGILLAAPNVADQLYTLWRNAISQR</sequence>
<dbReference type="AlphaFoldDB" id="A0A849A2U3"/>
<dbReference type="Pfam" id="PF00459">
    <property type="entry name" value="Inositol_P"/>
    <property type="match status" value="1"/>
</dbReference>
<dbReference type="Gene3D" id="3.30.540.10">
    <property type="entry name" value="Fructose-1,6-Bisphosphatase, subunit A, domain 1"/>
    <property type="match status" value="1"/>
</dbReference>
<dbReference type="EMBL" id="JABEND010000003">
    <property type="protein sequence ID" value="NNG35364.1"/>
    <property type="molecule type" value="Genomic_DNA"/>
</dbReference>
<evidence type="ECO:0000313" key="3">
    <source>
        <dbReference type="EMBL" id="NNG35364.1"/>
    </source>
</evidence>
<dbReference type="SUPFAM" id="SSF56655">
    <property type="entry name" value="Carbohydrate phosphatase"/>
    <property type="match status" value="1"/>
</dbReference>
<dbReference type="GO" id="GO:0046872">
    <property type="term" value="F:metal ion binding"/>
    <property type="evidence" value="ECO:0007669"/>
    <property type="project" value="UniProtKB-KW"/>
</dbReference>
<name>A0A849A2U3_9ACTN</name>
<comment type="caution">
    <text evidence="3">The sequence shown here is derived from an EMBL/GenBank/DDBJ whole genome shotgun (WGS) entry which is preliminary data.</text>
</comment>
<feature type="region of interest" description="Disordered" evidence="2">
    <location>
        <begin position="1"/>
        <end position="21"/>
    </location>
</feature>
<feature type="binding site" evidence="1">
    <location>
        <position position="241"/>
    </location>
    <ligand>
        <name>Mg(2+)</name>
        <dbReference type="ChEBI" id="CHEBI:18420"/>
        <label>1</label>
        <note>catalytic</note>
    </ligand>
</feature>
<accession>A0A849A2U3</accession>
<dbReference type="Proteomes" id="UP000562984">
    <property type="component" value="Unassembled WGS sequence"/>
</dbReference>
<dbReference type="Gene3D" id="3.40.190.80">
    <property type="match status" value="1"/>
</dbReference>
<dbReference type="PANTHER" id="PTHR20854">
    <property type="entry name" value="INOSITOL MONOPHOSPHATASE"/>
    <property type="match status" value="1"/>
</dbReference>
<feature type="binding site" evidence="1">
    <location>
        <position position="104"/>
    </location>
    <ligand>
        <name>Mg(2+)</name>
        <dbReference type="ChEBI" id="CHEBI:18420"/>
        <label>1</label>
        <note>catalytic</note>
    </ligand>
</feature>
<organism evidence="3 4">
    <name type="scientific">Nakamurella aerolata</name>
    <dbReference type="NCBI Taxonomy" id="1656892"/>
    <lineage>
        <taxon>Bacteria</taxon>
        <taxon>Bacillati</taxon>
        <taxon>Actinomycetota</taxon>
        <taxon>Actinomycetes</taxon>
        <taxon>Nakamurellales</taxon>
        <taxon>Nakamurellaceae</taxon>
        <taxon>Nakamurella</taxon>
    </lineage>
</organism>
<dbReference type="CDD" id="cd01637">
    <property type="entry name" value="IMPase_like"/>
    <property type="match status" value="1"/>
</dbReference>
<gene>
    <name evidence="3" type="ORF">HKD39_06480</name>
</gene>
<dbReference type="RefSeq" id="WP_171199064.1">
    <property type="nucleotide sequence ID" value="NZ_JABEND010000003.1"/>
</dbReference>
<feature type="binding site" evidence="1">
    <location>
        <position position="87"/>
    </location>
    <ligand>
        <name>Mg(2+)</name>
        <dbReference type="ChEBI" id="CHEBI:18420"/>
        <label>1</label>
        <note>catalytic</note>
    </ligand>
</feature>
<dbReference type="GO" id="GO:0008934">
    <property type="term" value="F:inositol monophosphate 1-phosphatase activity"/>
    <property type="evidence" value="ECO:0007669"/>
    <property type="project" value="TreeGrafter"/>
</dbReference>
<dbReference type="PANTHER" id="PTHR20854:SF4">
    <property type="entry name" value="INOSITOL-1-MONOPHOSPHATASE-RELATED"/>
    <property type="match status" value="1"/>
</dbReference>
<dbReference type="InterPro" id="IPR000760">
    <property type="entry name" value="Inositol_monophosphatase-like"/>
</dbReference>
<evidence type="ECO:0000256" key="1">
    <source>
        <dbReference type="PIRSR" id="PIRSR600760-2"/>
    </source>
</evidence>
<dbReference type="PRINTS" id="PR00377">
    <property type="entry name" value="IMPHPHTASES"/>
</dbReference>
<keyword evidence="1" id="KW-0479">Metal-binding</keyword>
<dbReference type="GO" id="GO:0007165">
    <property type="term" value="P:signal transduction"/>
    <property type="evidence" value="ECO:0007669"/>
    <property type="project" value="TreeGrafter"/>
</dbReference>
<protein>
    <submittedName>
        <fullName evidence="3">Inositol monophosphatase family protein</fullName>
    </submittedName>
</protein>